<dbReference type="GO" id="GO:0016020">
    <property type="term" value="C:membrane"/>
    <property type="evidence" value="ECO:0007669"/>
    <property type="project" value="UniProtKB-SubCell"/>
</dbReference>
<keyword evidence="5" id="KW-0472">Membrane</keyword>
<comment type="similarity">
    <text evidence="2">Belongs to the LemA family.</text>
</comment>
<evidence type="ECO:0000256" key="3">
    <source>
        <dbReference type="ARBA" id="ARBA00022692"/>
    </source>
</evidence>
<evidence type="ECO:0000256" key="4">
    <source>
        <dbReference type="ARBA" id="ARBA00022989"/>
    </source>
</evidence>
<dbReference type="RefSeq" id="WP_187723287.1">
    <property type="nucleotide sequence ID" value="NZ_CP060783.1"/>
</dbReference>
<dbReference type="InterPro" id="IPR007156">
    <property type="entry name" value="MamQ_LemA"/>
</dbReference>
<organism evidence="6 7">
    <name type="scientific">Diaphorobacter aerolatus</name>
    <dbReference type="NCBI Taxonomy" id="1288495"/>
    <lineage>
        <taxon>Bacteria</taxon>
        <taxon>Pseudomonadati</taxon>
        <taxon>Pseudomonadota</taxon>
        <taxon>Betaproteobacteria</taxon>
        <taxon>Burkholderiales</taxon>
        <taxon>Comamonadaceae</taxon>
        <taxon>Diaphorobacter</taxon>
    </lineage>
</organism>
<evidence type="ECO:0000313" key="6">
    <source>
        <dbReference type="EMBL" id="QNP47607.1"/>
    </source>
</evidence>
<dbReference type="Proteomes" id="UP000516028">
    <property type="component" value="Chromosome"/>
</dbReference>
<dbReference type="KEGG" id="daer:H9K75_15445"/>
<evidence type="ECO:0000313" key="7">
    <source>
        <dbReference type="Proteomes" id="UP000516028"/>
    </source>
</evidence>
<reference evidence="6 7" key="1">
    <citation type="submission" date="2020-08" db="EMBL/GenBank/DDBJ databases">
        <title>Genome sequence of Diaphorobacter aerolatus KACC 16536T.</title>
        <authorList>
            <person name="Hyun D.-W."/>
            <person name="Bae J.-W."/>
        </authorList>
    </citation>
    <scope>NUCLEOTIDE SEQUENCE [LARGE SCALE GENOMIC DNA]</scope>
    <source>
        <strain evidence="6 7">KACC 16536</strain>
    </source>
</reference>
<dbReference type="AlphaFoldDB" id="A0A7H0GH41"/>
<protein>
    <submittedName>
        <fullName evidence="6">LemA family protein</fullName>
    </submittedName>
</protein>
<dbReference type="PANTHER" id="PTHR34478">
    <property type="entry name" value="PROTEIN LEMA"/>
    <property type="match status" value="1"/>
</dbReference>
<gene>
    <name evidence="6" type="ORF">H9K75_15445</name>
</gene>
<dbReference type="SUPFAM" id="SSF140478">
    <property type="entry name" value="LemA-like"/>
    <property type="match status" value="1"/>
</dbReference>
<dbReference type="Gene3D" id="1.20.1440.20">
    <property type="entry name" value="LemA-like domain"/>
    <property type="match status" value="1"/>
</dbReference>
<evidence type="ECO:0000256" key="5">
    <source>
        <dbReference type="ARBA" id="ARBA00023136"/>
    </source>
</evidence>
<evidence type="ECO:0000256" key="1">
    <source>
        <dbReference type="ARBA" id="ARBA00004167"/>
    </source>
</evidence>
<name>A0A7H0GH41_9BURK</name>
<keyword evidence="3" id="KW-0812">Transmembrane</keyword>
<keyword evidence="7" id="KW-1185">Reference proteome</keyword>
<comment type="subcellular location">
    <subcellularLocation>
        <location evidence="1">Membrane</location>
        <topology evidence="1">Single-pass membrane protein</topology>
    </subcellularLocation>
</comment>
<dbReference type="Pfam" id="PF04011">
    <property type="entry name" value="LemA"/>
    <property type="match status" value="1"/>
</dbReference>
<keyword evidence="4" id="KW-1133">Transmembrane helix</keyword>
<proteinExistence type="inferred from homology"/>
<dbReference type="InterPro" id="IPR023353">
    <property type="entry name" value="LemA-like_dom_sf"/>
</dbReference>
<accession>A0A7H0GH41</accession>
<sequence length="186" mass="19877">MYLTGWLIALAVLVFWAVGAYNRLVRLRSSAIQAFGALDAELLRRTALLGEYDAAVSGPRMLQDAQMYDALRASGTQFAASLAVMRSRPLDASAGAALVAGRKVLDAAWQALADASTQAAKEGDEGESGGNAVLNSLVERSVYQGTQIDFAIAQYNTAVAHYNKAVTQFPANLLAWVFGFKQALML</sequence>
<evidence type="ECO:0000256" key="2">
    <source>
        <dbReference type="ARBA" id="ARBA00008854"/>
    </source>
</evidence>
<dbReference type="PANTHER" id="PTHR34478:SF1">
    <property type="entry name" value="PROTEIN LEMA"/>
    <property type="match status" value="1"/>
</dbReference>
<dbReference type="EMBL" id="CP060783">
    <property type="protein sequence ID" value="QNP47607.1"/>
    <property type="molecule type" value="Genomic_DNA"/>
</dbReference>